<organism evidence="1 2">
    <name type="scientific">Auriscalpium vulgare</name>
    <dbReference type="NCBI Taxonomy" id="40419"/>
    <lineage>
        <taxon>Eukaryota</taxon>
        <taxon>Fungi</taxon>
        <taxon>Dikarya</taxon>
        <taxon>Basidiomycota</taxon>
        <taxon>Agaricomycotina</taxon>
        <taxon>Agaricomycetes</taxon>
        <taxon>Russulales</taxon>
        <taxon>Auriscalpiaceae</taxon>
        <taxon>Auriscalpium</taxon>
    </lineage>
</organism>
<dbReference type="EMBL" id="MU275841">
    <property type="protein sequence ID" value="KAI0053155.1"/>
    <property type="molecule type" value="Genomic_DNA"/>
</dbReference>
<proteinExistence type="predicted"/>
<reference evidence="1" key="2">
    <citation type="journal article" date="2022" name="New Phytol.">
        <title>Evolutionary transition to the ectomycorrhizal habit in the genomes of a hyperdiverse lineage of mushroom-forming fungi.</title>
        <authorList>
            <person name="Looney B."/>
            <person name="Miyauchi S."/>
            <person name="Morin E."/>
            <person name="Drula E."/>
            <person name="Courty P.E."/>
            <person name="Kohler A."/>
            <person name="Kuo A."/>
            <person name="LaButti K."/>
            <person name="Pangilinan J."/>
            <person name="Lipzen A."/>
            <person name="Riley R."/>
            <person name="Andreopoulos W."/>
            <person name="He G."/>
            <person name="Johnson J."/>
            <person name="Nolan M."/>
            <person name="Tritt A."/>
            <person name="Barry K.W."/>
            <person name="Grigoriev I.V."/>
            <person name="Nagy L.G."/>
            <person name="Hibbett D."/>
            <person name="Henrissat B."/>
            <person name="Matheny P.B."/>
            <person name="Labbe J."/>
            <person name="Martin F.M."/>
        </authorList>
    </citation>
    <scope>NUCLEOTIDE SEQUENCE</scope>
    <source>
        <strain evidence="1">FP105234-sp</strain>
    </source>
</reference>
<reference evidence="1" key="1">
    <citation type="submission" date="2021-02" db="EMBL/GenBank/DDBJ databases">
        <authorList>
            <consortium name="DOE Joint Genome Institute"/>
            <person name="Ahrendt S."/>
            <person name="Looney B.P."/>
            <person name="Miyauchi S."/>
            <person name="Morin E."/>
            <person name="Drula E."/>
            <person name="Courty P.E."/>
            <person name="Chicoki N."/>
            <person name="Fauchery L."/>
            <person name="Kohler A."/>
            <person name="Kuo A."/>
            <person name="Labutti K."/>
            <person name="Pangilinan J."/>
            <person name="Lipzen A."/>
            <person name="Riley R."/>
            <person name="Andreopoulos W."/>
            <person name="He G."/>
            <person name="Johnson J."/>
            <person name="Barry K.W."/>
            <person name="Grigoriev I.V."/>
            <person name="Nagy L."/>
            <person name="Hibbett D."/>
            <person name="Henrissat B."/>
            <person name="Matheny P.B."/>
            <person name="Labbe J."/>
            <person name="Martin F."/>
        </authorList>
    </citation>
    <scope>NUCLEOTIDE SEQUENCE</scope>
    <source>
        <strain evidence="1">FP105234-sp</strain>
    </source>
</reference>
<gene>
    <name evidence="1" type="ORF">FA95DRAFT_1586212</name>
</gene>
<evidence type="ECO:0000313" key="2">
    <source>
        <dbReference type="Proteomes" id="UP000814033"/>
    </source>
</evidence>
<name>A0ACB8SB65_9AGAM</name>
<comment type="caution">
    <text evidence="1">The sequence shown here is derived from an EMBL/GenBank/DDBJ whole genome shotgun (WGS) entry which is preliminary data.</text>
</comment>
<accession>A0ACB8SB65</accession>
<keyword evidence="2" id="KW-1185">Reference proteome</keyword>
<protein>
    <submittedName>
        <fullName evidence="1">Alpha/beta-hydrolase</fullName>
    </submittedName>
</protein>
<evidence type="ECO:0000313" key="1">
    <source>
        <dbReference type="EMBL" id="KAI0053155.1"/>
    </source>
</evidence>
<sequence>MSFCADCFKGIRHEGTPEGKWETIAGVKTYVGTPEVDYPKDKVVLFLSDAFGITLLNNQLLVDDFARNGFKVYAPDFFNGDAAPENLFTPEAPPFDFMEWLGKNSFDVTGERVRGVIDHLKSQGITKFAGTGYCYGARLVFNFSFDNTLAVSAISHPSALQPEDVDKYAELAKAPLLINAAEVDEQWPTEKRDKANSVLGGGKFAPGYKEVFFAGTHHGFAVRGDLTDAKVKAGKEGSFEETAKWFFTYL</sequence>
<dbReference type="Proteomes" id="UP000814033">
    <property type="component" value="Unassembled WGS sequence"/>
</dbReference>